<dbReference type="Proteomes" id="UP001305702">
    <property type="component" value="Chromosome"/>
</dbReference>
<protein>
    <recommendedName>
        <fullName evidence="5">Thiamine diphosphokinase</fullName>
        <ecNumber evidence="5">2.7.6.2</ecNumber>
    </recommendedName>
</protein>
<dbReference type="CDD" id="cd07995">
    <property type="entry name" value="TPK"/>
    <property type="match status" value="1"/>
</dbReference>
<dbReference type="SUPFAM" id="SSF63862">
    <property type="entry name" value="Thiamin pyrophosphokinase, substrate-binding domain"/>
    <property type="match status" value="1"/>
</dbReference>
<keyword evidence="8" id="KW-1185">Reference proteome</keyword>
<evidence type="ECO:0000259" key="6">
    <source>
        <dbReference type="SMART" id="SM00983"/>
    </source>
</evidence>
<dbReference type="NCBIfam" id="TIGR01378">
    <property type="entry name" value="thi_PPkinase"/>
    <property type="match status" value="1"/>
</dbReference>
<dbReference type="GO" id="GO:0009229">
    <property type="term" value="P:thiamine diphosphate biosynthetic process"/>
    <property type="evidence" value="ECO:0007669"/>
    <property type="project" value="InterPro"/>
</dbReference>
<dbReference type="GO" id="GO:0016301">
    <property type="term" value="F:kinase activity"/>
    <property type="evidence" value="ECO:0007669"/>
    <property type="project" value="UniProtKB-KW"/>
</dbReference>
<dbReference type="GO" id="GO:0030975">
    <property type="term" value="F:thiamine binding"/>
    <property type="evidence" value="ECO:0007669"/>
    <property type="project" value="InterPro"/>
</dbReference>
<keyword evidence="3" id="KW-0418">Kinase</keyword>
<dbReference type="PANTHER" id="PTHR41299:SF1">
    <property type="entry name" value="THIAMINE PYROPHOSPHOKINASE"/>
    <property type="match status" value="1"/>
</dbReference>
<dbReference type="InterPro" id="IPR036371">
    <property type="entry name" value="TPK_B1-bd_sf"/>
</dbReference>
<dbReference type="AlphaFoldDB" id="A0AA96LBC7"/>
<proteinExistence type="predicted"/>
<organism evidence="7 8">
    <name type="scientific">Paenibacillus aurantius</name>
    <dbReference type="NCBI Taxonomy" id="2918900"/>
    <lineage>
        <taxon>Bacteria</taxon>
        <taxon>Bacillati</taxon>
        <taxon>Bacillota</taxon>
        <taxon>Bacilli</taxon>
        <taxon>Bacillales</taxon>
        <taxon>Paenibacillaceae</taxon>
        <taxon>Paenibacillus</taxon>
    </lineage>
</organism>
<keyword evidence="1 7" id="KW-0808">Transferase</keyword>
<evidence type="ECO:0000313" key="7">
    <source>
        <dbReference type="EMBL" id="WNQ10507.1"/>
    </source>
</evidence>
<keyword evidence="4" id="KW-0067">ATP-binding</keyword>
<dbReference type="GO" id="GO:0004788">
    <property type="term" value="F:thiamine diphosphokinase activity"/>
    <property type="evidence" value="ECO:0007669"/>
    <property type="project" value="UniProtKB-UniRule"/>
</dbReference>
<sequence length="220" mass="24044">MSAREPLLEGRRAVIVSGGTLGPWALTELQEDDYLIGADRGAYFLVENGRTPDLSIGDFDSVAPDELEAVRCGSRTFVSCDPVMKDWTDTEMALVWALDRGPREIRMLGVLGTRLDHSLANIQLLVQALRRGIPCSIADAHNELTLTDGSLALLSSRFTHVSLLPLTPEVKGVTLDGFRYPLQDAVLTMGQSLGVSNVQEQPTARIFVREGLLLVIRSLD</sequence>
<evidence type="ECO:0000313" key="8">
    <source>
        <dbReference type="Proteomes" id="UP001305702"/>
    </source>
</evidence>
<gene>
    <name evidence="7" type="ORF">MJA45_23260</name>
</gene>
<dbReference type="SMART" id="SM00983">
    <property type="entry name" value="TPK_B1_binding"/>
    <property type="match status" value="1"/>
</dbReference>
<dbReference type="EC" id="2.7.6.2" evidence="5"/>
<evidence type="ECO:0000256" key="3">
    <source>
        <dbReference type="ARBA" id="ARBA00022777"/>
    </source>
</evidence>
<dbReference type="EMBL" id="CP130318">
    <property type="protein sequence ID" value="WNQ10507.1"/>
    <property type="molecule type" value="Genomic_DNA"/>
</dbReference>
<evidence type="ECO:0000256" key="1">
    <source>
        <dbReference type="ARBA" id="ARBA00022679"/>
    </source>
</evidence>
<dbReference type="Gene3D" id="3.40.50.10240">
    <property type="entry name" value="Thiamin pyrophosphokinase, catalytic domain"/>
    <property type="match status" value="1"/>
</dbReference>
<dbReference type="GO" id="GO:0006772">
    <property type="term" value="P:thiamine metabolic process"/>
    <property type="evidence" value="ECO:0007669"/>
    <property type="project" value="UniProtKB-UniRule"/>
</dbReference>
<dbReference type="InterPro" id="IPR007371">
    <property type="entry name" value="TPK_catalytic"/>
</dbReference>
<dbReference type="GO" id="GO:0005524">
    <property type="term" value="F:ATP binding"/>
    <property type="evidence" value="ECO:0007669"/>
    <property type="project" value="UniProtKB-KW"/>
</dbReference>
<evidence type="ECO:0000256" key="4">
    <source>
        <dbReference type="ARBA" id="ARBA00022840"/>
    </source>
</evidence>
<accession>A0AA96LBC7</accession>
<dbReference type="InterPro" id="IPR053149">
    <property type="entry name" value="TPK"/>
</dbReference>
<dbReference type="InterPro" id="IPR007373">
    <property type="entry name" value="Thiamin_PyroPKinase_B1-bd"/>
</dbReference>
<dbReference type="InterPro" id="IPR036759">
    <property type="entry name" value="TPK_catalytic_sf"/>
</dbReference>
<dbReference type="RefSeq" id="WP_315604281.1">
    <property type="nucleotide sequence ID" value="NZ_CP130318.1"/>
</dbReference>
<keyword evidence="2" id="KW-0547">Nucleotide-binding</keyword>
<evidence type="ECO:0000256" key="5">
    <source>
        <dbReference type="NCBIfam" id="TIGR01378"/>
    </source>
</evidence>
<dbReference type="SUPFAM" id="SSF63999">
    <property type="entry name" value="Thiamin pyrophosphokinase, catalytic domain"/>
    <property type="match status" value="1"/>
</dbReference>
<dbReference type="InterPro" id="IPR006282">
    <property type="entry name" value="Thi_PPkinase"/>
</dbReference>
<dbReference type="PANTHER" id="PTHR41299">
    <property type="entry name" value="THIAMINE PYROPHOSPHOKINASE"/>
    <property type="match status" value="1"/>
</dbReference>
<evidence type="ECO:0000256" key="2">
    <source>
        <dbReference type="ARBA" id="ARBA00022741"/>
    </source>
</evidence>
<feature type="domain" description="Thiamin pyrophosphokinase thiamin-binding" evidence="6">
    <location>
        <begin position="149"/>
        <end position="214"/>
    </location>
</feature>
<dbReference type="KEGG" id="paun:MJA45_23260"/>
<reference evidence="7 8" key="1">
    <citation type="submission" date="2022-02" db="EMBL/GenBank/DDBJ databases">
        <title>Paenibacillus sp. MBLB1776 Whole Genome Shotgun Sequencing.</title>
        <authorList>
            <person name="Hwang C.Y."/>
            <person name="Cho E.-S."/>
            <person name="Seo M.-J."/>
        </authorList>
    </citation>
    <scope>NUCLEOTIDE SEQUENCE [LARGE SCALE GENOMIC DNA]</scope>
    <source>
        <strain evidence="7 8">MBLB1776</strain>
    </source>
</reference>
<name>A0AA96LBC7_9BACL</name>
<dbReference type="Pfam" id="PF04265">
    <property type="entry name" value="TPK_B1_binding"/>
    <property type="match status" value="1"/>
</dbReference>
<dbReference type="Pfam" id="PF04263">
    <property type="entry name" value="TPK_catalytic"/>
    <property type="match status" value="1"/>
</dbReference>